<dbReference type="PANTHER" id="PTHR10971">
    <property type="entry name" value="MRNA EXPORT FACTOR AND BUB3"/>
    <property type="match status" value="1"/>
</dbReference>
<feature type="repeat" description="WD" evidence="3">
    <location>
        <begin position="23"/>
        <end position="64"/>
    </location>
</feature>
<feature type="repeat" description="WD" evidence="3">
    <location>
        <begin position="296"/>
        <end position="330"/>
    </location>
</feature>
<feature type="repeat" description="WD" evidence="3">
    <location>
        <begin position="71"/>
        <end position="112"/>
    </location>
</feature>
<protein>
    <submittedName>
        <fullName evidence="5">RNA export factor gle2</fullName>
    </submittedName>
</protein>
<keyword evidence="6" id="KW-1185">Reference proteome</keyword>
<dbReference type="InterPro" id="IPR036322">
    <property type="entry name" value="WD40_repeat_dom_sf"/>
</dbReference>
<organism evidence="5 6">
    <name type="scientific">Marasmiellus scandens</name>
    <dbReference type="NCBI Taxonomy" id="2682957"/>
    <lineage>
        <taxon>Eukaryota</taxon>
        <taxon>Fungi</taxon>
        <taxon>Dikarya</taxon>
        <taxon>Basidiomycota</taxon>
        <taxon>Agaricomycotina</taxon>
        <taxon>Agaricomycetes</taxon>
        <taxon>Agaricomycetidae</taxon>
        <taxon>Agaricales</taxon>
        <taxon>Marasmiineae</taxon>
        <taxon>Omphalotaceae</taxon>
        <taxon>Marasmiellus</taxon>
    </lineage>
</organism>
<evidence type="ECO:0000256" key="1">
    <source>
        <dbReference type="ARBA" id="ARBA00022574"/>
    </source>
</evidence>
<dbReference type="Proteomes" id="UP001498398">
    <property type="component" value="Unassembled WGS sequence"/>
</dbReference>
<dbReference type="InterPro" id="IPR001680">
    <property type="entry name" value="WD40_rpt"/>
</dbReference>
<gene>
    <name evidence="5" type="primary">GLE2_2</name>
    <name evidence="5" type="ORF">VKT23_018699</name>
</gene>
<feature type="region of interest" description="Disordered" evidence="4">
    <location>
        <begin position="1"/>
        <end position="23"/>
    </location>
</feature>
<reference evidence="5 6" key="1">
    <citation type="submission" date="2024-01" db="EMBL/GenBank/DDBJ databases">
        <title>A draft genome for the cacao thread blight pathogen Marasmiellus scandens.</title>
        <authorList>
            <person name="Baruah I.K."/>
            <person name="Leung J."/>
            <person name="Bukari Y."/>
            <person name="Amoako-Attah I."/>
            <person name="Meinhardt L.W."/>
            <person name="Bailey B.A."/>
            <person name="Cohen S.P."/>
        </authorList>
    </citation>
    <scope>NUCLEOTIDE SEQUENCE [LARGE SCALE GENOMIC DNA]</scope>
    <source>
        <strain evidence="5 6">GH-19</strain>
    </source>
</reference>
<dbReference type="InterPro" id="IPR015943">
    <property type="entry name" value="WD40/YVTN_repeat-like_dom_sf"/>
</dbReference>
<feature type="repeat" description="WD" evidence="3">
    <location>
        <begin position="112"/>
        <end position="151"/>
    </location>
</feature>
<feature type="compositionally biased region" description="Polar residues" evidence="4">
    <location>
        <begin position="1"/>
        <end position="14"/>
    </location>
</feature>
<proteinExistence type="predicted"/>
<evidence type="ECO:0000313" key="6">
    <source>
        <dbReference type="Proteomes" id="UP001498398"/>
    </source>
</evidence>
<sequence length="423" mass="46255">MSSFARTAGNSDSPTLKHDFELTDPPTDSISSLSFSTQANHLVVGSWDTSVRIYEVSSGQGQRIQSQGRAMYNHDGPVLSVCWNQDGTRVFSGSTDNTARIYDIASGQSFQIAQHEAPVKTIRFFVHPQSHTGILVTGSWDKTLKYWDTRSPSGTPIHKVTLPDKVYDFDVLYPYLVIGTAQAPGQTLNANSGDQVKPIHIFHLNNPTIPFKSVVPPLKKQIRALRCFSGIAPGAKTRGSNTMMNDEYCGFVVGGTEGRAAVQYTDDQNAGHSYSFKCHRQDIDPRLRDQGIVHAINDLAFHPVTKTLATCGSDGVFYFWNLESRTRLKTFSTSSLPANPLASSTSFNSFSNPGSSGTTSPNSDPSITTMAFNAPGTLLAYAVSYDWHKGFTGMTPGYRNGVFVKAISEEDIGNKKQTEIGRR</sequence>
<evidence type="ECO:0000256" key="4">
    <source>
        <dbReference type="SAM" id="MobiDB-lite"/>
    </source>
</evidence>
<accession>A0ABR1INE2</accession>
<dbReference type="Pfam" id="PF00400">
    <property type="entry name" value="WD40"/>
    <property type="match status" value="4"/>
</dbReference>
<evidence type="ECO:0000256" key="2">
    <source>
        <dbReference type="ARBA" id="ARBA00022737"/>
    </source>
</evidence>
<comment type="caution">
    <text evidence="5">The sequence shown here is derived from an EMBL/GenBank/DDBJ whole genome shotgun (WGS) entry which is preliminary data.</text>
</comment>
<dbReference type="PROSITE" id="PS50294">
    <property type="entry name" value="WD_REPEATS_REGION"/>
    <property type="match status" value="1"/>
</dbReference>
<keyword evidence="2" id="KW-0677">Repeat</keyword>
<feature type="region of interest" description="Disordered" evidence="4">
    <location>
        <begin position="336"/>
        <end position="367"/>
    </location>
</feature>
<dbReference type="Gene3D" id="2.130.10.10">
    <property type="entry name" value="YVTN repeat-like/Quinoprotein amine dehydrogenase"/>
    <property type="match status" value="1"/>
</dbReference>
<dbReference type="SUPFAM" id="SSF50978">
    <property type="entry name" value="WD40 repeat-like"/>
    <property type="match status" value="1"/>
</dbReference>
<evidence type="ECO:0000256" key="3">
    <source>
        <dbReference type="PROSITE-ProRule" id="PRU00221"/>
    </source>
</evidence>
<dbReference type="PRINTS" id="PR00320">
    <property type="entry name" value="GPROTEINBRPT"/>
</dbReference>
<evidence type="ECO:0000313" key="5">
    <source>
        <dbReference type="EMBL" id="KAK7437258.1"/>
    </source>
</evidence>
<dbReference type="SMART" id="SM00320">
    <property type="entry name" value="WD40"/>
    <property type="match status" value="4"/>
</dbReference>
<dbReference type="EMBL" id="JBANRG010000087">
    <property type="protein sequence ID" value="KAK7437258.1"/>
    <property type="molecule type" value="Genomic_DNA"/>
</dbReference>
<dbReference type="PROSITE" id="PS50082">
    <property type="entry name" value="WD_REPEATS_2"/>
    <property type="match status" value="4"/>
</dbReference>
<keyword evidence="1 3" id="KW-0853">WD repeat</keyword>
<dbReference type="InterPro" id="IPR020472">
    <property type="entry name" value="WD40_PAC1"/>
</dbReference>
<feature type="compositionally biased region" description="Low complexity" evidence="4">
    <location>
        <begin position="343"/>
        <end position="366"/>
    </location>
</feature>
<name>A0ABR1INE2_9AGAR</name>